<dbReference type="EMBL" id="CP070498">
    <property type="protein sequence ID" value="QSB07151.1"/>
    <property type="molecule type" value="Genomic_DNA"/>
</dbReference>
<keyword evidence="1" id="KW-0614">Plasmid</keyword>
<evidence type="ECO:0000313" key="2">
    <source>
        <dbReference type="Proteomes" id="UP000662939"/>
    </source>
</evidence>
<dbReference type="KEGG" id="nav:JQS30_17055"/>
<protein>
    <submittedName>
        <fullName evidence="1">Uncharacterized protein</fullName>
    </submittedName>
</protein>
<sequence length="312" mass="35341">MTYHTQNLANNLHYFHLGLDEPLPCEKCETPVRQARERGLSWSHLAPLMNRYNLIDRPTAEAAWQWFQARTYTEDVCPHRASRLCSWKCTTCDQCIEDLGPSTAPHLGEIGHTETCARHQADLRAYLPNSGFRLIPAQGMRHRLAAVQKLCQTVNPRCEAIKAALRAVKNVEQALTAAENHYGAPQWVAANNKTHLEGLLRIEVHPDDADAVRNLADALAEDWMFRGVSHHTRSCLTAVQHNLFEDAARVIPGLAAILTHEPTGKLEELNKIFTHHRNRSKLILTPAQGRAHKRWQQAMQPHLNSEYTHHSS</sequence>
<reference evidence="1" key="1">
    <citation type="submission" date="2021-02" db="EMBL/GenBank/DDBJ databases">
        <title>Natronoglycomyces albus gen. nov., sp. nov, a haloalkaliphilic actinobacterium from a soda solonchak soil.</title>
        <authorList>
            <person name="Sorokin D.Y."/>
            <person name="Khijniak T.V."/>
            <person name="Zakharycheva A.P."/>
            <person name="Boueva O.V."/>
            <person name="Ariskina E.V."/>
            <person name="Hahnke R.L."/>
            <person name="Bunk B."/>
            <person name="Sproer C."/>
            <person name="Schumann P."/>
            <person name="Evtushenko L.I."/>
            <person name="Kublanov I.V."/>
        </authorList>
    </citation>
    <scope>NUCLEOTIDE SEQUENCE</scope>
    <source>
        <strain evidence="1">DSM 106290</strain>
        <plasmid evidence="1">p1</plasmid>
    </source>
</reference>
<accession>A0A895XNC9</accession>
<organism evidence="1 2">
    <name type="scientific">Natronoglycomyces albus</name>
    <dbReference type="NCBI Taxonomy" id="2811108"/>
    <lineage>
        <taxon>Bacteria</taxon>
        <taxon>Bacillati</taxon>
        <taxon>Actinomycetota</taxon>
        <taxon>Actinomycetes</taxon>
        <taxon>Glycomycetales</taxon>
        <taxon>Glycomycetaceae</taxon>
        <taxon>Natronoglycomyces</taxon>
    </lineage>
</organism>
<keyword evidence="2" id="KW-1185">Reference proteome</keyword>
<proteinExistence type="predicted"/>
<dbReference type="Proteomes" id="UP000662939">
    <property type="component" value="Plasmid p1"/>
</dbReference>
<dbReference type="RefSeq" id="WP_213173146.1">
    <property type="nucleotide sequence ID" value="NZ_CP070498.1"/>
</dbReference>
<geneLocation type="plasmid" evidence="1 2">
    <name>p1</name>
</geneLocation>
<evidence type="ECO:0000313" key="1">
    <source>
        <dbReference type="EMBL" id="QSB07151.1"/>
    </source>
</evidence>
<name>A0A895XNC9_9ACTN</name>
<dbReference type="AlphaFoldDB" id="A0A895XNC9"/>
<gene>
    <name evidence="1" type="ORF">JQS30_17055</name>
</gene>